<dbReference type="InterPro" id="IPR002081">
    <property type="entry name" value="Cryptochrome/DNA_photolyase_1"/>
</dbReference>
<evidence type="ECO:0000256" key="7">
    <source>
        <dbReference type="SAM" id="MobiDB-lite"/>
    </source>
</evidence>
<evidence type="ECO:0000313" key="9">
    <source>
        <dbReference type="EMBL" id="MCC9642609.1"/>
    </source>
</evidence>
<feature type="domain" description="Photolyase/cryptochrome alpha/beta" evidence="8">
    <location>
        <begin position="2"/>
        <end position="135"/>
    </location>
</feature>
<comment type="function">
    <text evidence="6">May have a photoreceptor function.</text>
</comment>
<comment type="similarity">
    <text evidence="1 6">Belongs to the DNA photolyase class-1 family.</text>
</comment>
<dbReference type="PANTHER" id="PTHR11455:SF22">
    <property type="entry name" value="CRYPTOCHROME DASH"/>
    <property type="match status" value="1"/>
</dbReference>
<dbReference type="NCBIfam" id="TIGR02765">
    <property type="entry name" value="crypto_DASH"/>
    <property type="match status" value="1"/>
</dbReference>
<evidence type="ECO:0000256" key="4">
    <source>
        <dbReference type="ARBA" id="ARBA00022827"/>
    </source>
</evidence>
<evidence type="ECO:0000256" key="1">
    <source>
        <dbReference type="ARBA" id="ARBA00005862"/>
    </source>
</evidence>
<accession>A0ABS8NGS2</accession>
<comment type="cofactor">
    <cofactor evidence="6">
        <name>(6R)-5,10-methylene-5,6,7,8-tetrahydrofolate</name>
        <dbReference type="ChEBI" id="CHEBI:15636"/>
    </cofactor>
    <text evidence="6">Binds 1 5,10-methenyltetrahydrofolate (MTHF) per subunit.</text>
</comment>
<evidence type="ECO:0000256" key="2">
    <source>
        <dbReference type="ARBA" id="ARBA00017881"/>
    </source>
</evidence>
<dbReference type="SUPFAM" id="SSF52425">
    <property type="entry name" value="Cryptochrome/photolyase, N-terminal domain"/>
    <property type="match status" value="1"/>
</dbReference>
<reference evidence="9" key="1">
    <citation type="submission" date="2021-11" db="EMBL/GenBank/DDBJ databases">
        <title>Genome sequence.</title>
        <authorList>
            <person name="Sun Q."/>
        </authorList>
    </citation>
    <scope>NUCLEOTIDE SEQUENCE</scope>
    <source>
        <strain evidence="9">JC740</strain>
    </source>
</reference>
<dbReference type="Proteomes" id="UP001430306">
    <property type="component" value="Unassembled WGS sequence"/>
</dbReference>
<dbReference type="PRINTS" id="PR00147">
    <property type="entry name" value="DNAPHOTLYASE"/>
</dbReference>
<dbReference type="InterPro" id="IPR036134">
    <property type="entry name" value="Crypto/Photolyase_FAD-like_sf"/>
</dbReference>
<evidence type="ECO:0000256" key="3">
    <source>
        <dbReference type="ARBA" id="ARBA00022630"/>
    </source>
</evidence>
<dbReference type="RefSeq" id="WP_230273470.1">
    <property type="nucleotide sequence ID" value="NZ_JAJKFW010000022.1"/>
</dbReference>
<keyword evidence="3 6" id="KW-0285">Flavoprotein</keyword>
<sequence>MATALVWFRKDLRTVDHEPLLRAARSDRCFGVYCFDPREFSMTPTGHPRTGAHRVRFLIQSVADLRERLRALGGELIVRVGNPEEVLAELLQVLETDALHFHHEAGTEESATAKAVEKVCNDHSINVHAVWGDTLIHRDDLPFDVRDTPEQFTQCRKQIERRCHSRQPIDAPEKARGHLPSHVPAGELPTLATFGLNAPPPDARDLNQFQGGETEAHKRLQSYLWEDDRLRVYKETRNGMLSPDDSSKFSPWLAHGCLSPRTIASEVRRYEKERVQNDSTYWLIFELLWRDYFRWMSAKHGAKLFRKGGLREFELPWSRDREAFHRWQTGTTGYPLVDANMRELSATGFMSNRGRQNVASFLTKNLGIDWRWGASWFESQLIDYDVASNYGNWNYAAGIGNDSRGFRFFHITKQAEQYDPNGEYVKHWLPELRGLTAAEIHEPWKLSEERQADADVVLDIDYPRPMVDLHESADQTQMAYRRANKSHRSQQKAS</sequence>
<dbReference type="InterPro" id="IPR005101">
    <property type="entry name" value="Cryptochr/Photolyase_FAD-bd"/>
</dbReference>
<dbReference type="Gene3D" id="3.40.50.620">
    <property type="entry name" value="HUPs"/>
    <property type="match status" value="1"/>
</dbReference>
<organism evidence="9 10">
    <name type="scientific">Rhodopirellula halodulae</name>
    <dbReference type="NCBI Taxonomy" id="2894198"/>
    <lineage>
        <taxon>Bacteria</taxon>
        <taxon>Pseudomonadati</taxon>
        <taxon>Planctomycetota</taxon>
        <taxon>Planctomycetia</taxon>
        <taxon>Pirellulales</taxon>
        <taxon>Pirellulaceae</taxon>
        <taxon>Rhodopirellula</taxon>
    </lineage>
</organism>
<dbReference type="InterPro" id="IPR014729">
    <property type="entry name" value="Rossmann-like_a/b/a_fold"/>
</dbReference>
<feature type="region of interest" description="Disordered" evidence="7">
    <location>
        <begin position="473"/>
        <end position="494"/>
    </location>
</feature>
<dbReference type="PROSITE" id="PS51645">
    <property type="entry name" value="PHR_CRY_ALPHA_BETA"/>
    <property type="match status" value="1"/>
</dbReference>
<feature type="compositionally biased region" description="Basic residues" evidence="7">
    <location>
        <begin position="482"/>
        <end position="494"/>
    </location>
</feature>
<keyword evidence="4 6" id="KW-0274">FAD</keyword>
<dbReference type="PANTHER" id="PTHR11455">
    <property type="entry name" value="CRYPTOCHROME"/>
    <property type="match status" value="1"/>
</dbReference>
<dbReference type="Pfam" id="PF03441">
    <property type="entry name" value="FAD_binding_7"/>
    <property type="match status" value="1"/>
</dbReference>
<protein>
    <recommendedName>
        <fullName evidence="2 6">Cryptochrome DASH</fullName>
    </recommendedName>
</protein>
<keyword evidence="5 6" id="KW-0157">Chromophore</keyword>
<dbReference type="InterPro" id="IPR014133">
    <property type="entry name" value="Cry_DASH"/>
</dbReference>
<dbReference type="EMBL" id="JAJKFW010000022">
    <property type="protein sequence ID" value="MCC9642609.1"/>
    <property type="molecule type" value="Genomic_DNA"/>
</dbReference>
<dbReference type="PROSITE" id="PS00394">
    <property type="entry name" value="DNA_PHOTOLYASES_1_1"/>
    <property type="match status" value="1"/>
</dbReference>
<evidence type="ECO:0000259" key="8">
    <source>
        <dbReference type="PROSITE" id="PS51645"/>
    </source>
</evidence>
<dbReference type="InterPro" id="IPR006050">
    <property type="entry name" value="DNA_photolyase_N"/>
</dbReference>
<evidence type="ECO:0000256" key="6">
    <source>
        <dbReference type="RuleBase" id="RU367151"/>
    </source>
</evidence>
<evidence type="ECO:0000256" key="5">
    <source>
        <dbReference type="ARBA" id="ARBA00022991"/>
    </source>
</evidence>
<dbReference type="Pfam" id="PF00875">
    <property type="entry name" value="DNA_photolyase"/>
    <property type="match status" value="1"/>
</dbReference>
<dbReference type="InterPro" id="IPR036155">
    <property type="entry name" value="Crypto/Photolyase_N_sf"/>
</dbReference>
<dbReference type="Gene3D" id="1.25.40.80">
    <property type="match status" value="1"/>
</dbReference>
<proteinExistence type="inferred from homology"/>
<dbReference type="InterPro" id="IPR018394">
    <property type="entry name" value="DNA_photolyase_1_CS_C"/>
</dbReference>
<evidence type="ECO:0000313" key="10">
    <source>
        <dbReference type="Proteomes" id="UP001430306"/>
    </source>
</evidence>
<comment type="cofactor">
    <cofactor evidence="6">
        <name>FAD</name>
        <dbReference type="ChEBI" id="CHEBI:57692"/>
    </cofactor>
    <text evidence="6">Binds 1 FAD per subunit.</text>
</comment>
<keyword evidence="10" id="KW-1185">Reference proteome</keyword>
<dbReference type="Gene3D" id="1.10.579.10">
    <property type="entry name" value="DNA Cyclobutane Dipyrimidine Photolyase, subunit A, domain 3"/>
    <property type="match status" value="1"/>
</dbReference>
<name>A0ABS8NGS2_9BACT</name>
<comment type="caution">
    <text evidence="9">The sequence shown here is derived from an EMBL/GenBank/DDBJ whole genome shotgun (WGS) entry which is preliminary data.</text>
</comment>
<dbReference type="SUPFAM" id="SSF48173">
    <property type="entry name" value="Cryptochrome/photolyase FAD-binding domain"/>
    <property type="match status" value="1"/>
</dbReference>
<gene>
    <name evidence="9" type="ORF">LOC71_10010</name>
</gene>